<dbReference type="KEGG" id="rhoz:GXP67_34025"/>
<sequence>MKSKAVFLTALFTIGFTLPGCFCNCPKIRGQYYDVREMKVANIMTPEGYRLLVDFDVSYYNFNKSQPEQLNFSLMNSAYACSCLKDGEEGSKEKLHELTVITKNDFDPQHLANDTINDLLDIQMYPATYDLQSYLQQDTSGFLFRNYNLILKKKPQLNKEFKVEVNLKLDNGEVYQKTNEPIYIE</sequence>
<keyword evidence="2" id="KW-1185">Reference proteome</keyword>
<organism evidence="1 2">
    <name type="scientific">Rhodocytophaga rosea</name>
    <dbReference type="NCBI Taxonomy" id="2704465"/>
    <lineage>
        <taxon>Bacteria</taxon>
        <taxon>Pseudomonadati</taxon>
        <taxon>Bacteroidota</taxon>
        <taxon>Cytophagia</taxon>
        <taxon>Cytophagales</taxon>
        <taxon>Rhodocytophagaceae</taxon>
        <taxon>Rhodocytophaga</taxon>
    </lineage>
</organism>
<name>A0A6C0GVF5_9BACT</name>
<accession>A0A6C0GVF5</accession>
<evidence type="ECO:0008006" key="3">
    <source>
        <dbReference type="Google" id="ProtNLM"/>
    </source>
</evidence>
<dbReference type="EMBL" id="CP048222">
    <property type="protein sequence ID" value="QHT71320.1"/>
    <property type="molecule type" value="Genomic_DNA"/>
</dbReference>
<protein>
    <recommendedName>
        <fullName evidence="3">DUF5034 domain-containing protein</fullName>
    </recommendedName>
</protein>
<dbReference type="AlphaFoldDB" id="A0A6C0GVF5"/>
<proteinExistence type="predicted"/>
<gene>
    <name evidence="1" type="ORF">GXP67_34025</name>
</gene>
<evidence type="ECO:0000313" key="2">
    <source>
        <dbReference type="Proteomes" id="UP000480178"/>
    </source>
</evidence>
<dbReference type="RefSeq" id="WP_162447259.1">
    <property type="nucleotide sequence ID" value="NZ_CP048222.1"/>
</dbReference>
<dbReference type="Proteomes" id="UP000480178">
    <property type="component" value="Chromosome"/>
</dbReference>
<reference evidence="1 2" key="1">
    <citation type="submission" date="2020-01" db="EMBL/GenBank/DDBJ databases">
        <authorList>
            <person name="Kim M.K."/>
        </authorList>
    </citation>
    <scope>NUCLEOTIDE SEQUENCE [LARGE SCALE GENOMIC DNA]</scope>
    <source>
        <strain evidence="1 2">172606-1</strain>
    </source>
</reference>
<evidence type="ECO:0000313" key="1">
    <source>
        <dbReference type="EMBL" id="QHT71320.1"/>
    </source>
</evidence>